<dbReference type="Pfam" id="PF03733">
    <property type="entry name" value="YccF"/>
    <property type="match status" value="2"/>
</dbReference>
<evidence type="ECO:0000313" key="4">
    <source>
        <dbReference type="Proteomes" id="UP001593833"/>
    </source>
</evidence>
<organism evidence="3 4">
    <name type="scientific">Eiseniibacteriota bacterium</name>
    <dbReference type="NCBI Taxonomy" id="2212470"/>
    <lineage>
        <taxon>Bacteria</taxon>
        <taxon>Candidatus Eiseniibacteriota</taxon>
    </lineage>
</organism>
<evidence type="ECO:0000313" key="3">
    <source>
        <dbReference type="EMBL" id="MFC1572642.1"/>
    </source>
</evidence>
<feature type="domain" description="Inner membrane component" evidence="2">
    <location>
        <begin position="70"/>
        <end position="120"/>
    </location>
</feature>
<protein>
    <submittedName>
        <fullName evidence="3">YccF domain-containing protein</fullName>
    </submittedName>
</protein>
<feature type="domain" description="Inner membrane component" evidence="2">
    <location>
        <begin position="4"/>
        <end position="55"/>
    </location>
</feature>
<dbReference type="EMBL" id="JBHPKH010000026">
    <property type="protein sequence ID" value="MFC1572642.1"/>
    <property type="molecule type" value="Genomic_DNA"/>
</dbReference>
<dbReference type="NCBIfam" id="NF008740">
    <property type="entry name" value="PRK11770.1-2"/>
    <property type="match status" value="1"/>
</dbReference>
<dbReference type="PANTHER" id="PTHR42903:SF1">
    <property type="entry name" value="INNER MEMBRANE PROTEIN YCCF"/>
    <property type="match status" value="1"/>
</dbReference>
<feature type="transmembrane region" description="Helical" evidence="1">
    <location>
        <begin position="73"/>
        <end position="101"/>
    </location>
</feature>
<keyword evidence="4" id="KW-1185">Reference proteome</keyword>
<keyword evidence="1" id="KW-0472">Membrane</keyword>
<dbReference type="InterPro" id="IPR005185">
    <property type="entry name" value="YccF"/>
</dbReference>
<accession>A0ABV6YJX3</accession>
<keyword evidence="1" id="KW-1133">Transmembrane helix</keyword>
<reference evidence="3 4" key="1">
    <citation type="submission" date="2024-09" db="EMBL/GenBank/DDBJ databases">
        <authorList>
            <person name="D'Angelo T."/>
        </authorList>
    </citation>
    <scope>NUCLEOTIDE SEQUENCE [LARGE SCALE GENOMIC DNA]</scope>
    <source>
        <strain evidence="3">SAG AM-320-E07</strain>
    </source>
</reference>
<evidence type="ECO:0000256" key="1">
    <source>
        <dbReference type="SAM" id="Phobius"/>
    </source>
</evidence>
<comment type="caution">
    <text evidence="3">The sequence shown here is derived from an EMBL/GenBank/DDBJ whole genome shotgun (WGS) entry which is preliminary data.</text>
</comment>
<dbReference type="Proteomes" id="UP001593833">
    <property type="component" value="Unassembled WGS sequence"/>
</dbReference>
<feature type="transmembrane region" description="Helical" evidence="1">
    <location>
        <begin position="7"/>
        <end position="40"/>
    </location>
</feature>
<dbReference type="PANTHER" id="PTHR42903">
    <property type="entry name" value="INNER MEMBRANE PROTEIN YCCF"/>
    <property type="match status" value="1"/>
</dbReference>
<keyword evidence="1" id="KW-0812">Transmembrane</keyword>
<proteinExistence type="predicted"/>
<sequence length="123" mass="12879">MSTLGNILWIILGGGILLFLEYVIAGCLLCLTIIGIPFGIQCVKLSGLALLPFGREIVHVPTASGCLSTVMNVVWILVGGIVISLTHLIFGVACAITIVGLPFAKQHVKLAALALTPFGKAIR</sequence>
<gene>
    <name evidence="3" type="ORF">ACFL6M_03480</name>
</gene>
<name>A0ABV6YJX3_UNCEI</name>
<dbReference type="InterPro" id="IPR052937">
    <property type="entry name" value="Inner_membrane_protein"/>
</dbReference>
<dbReference type="PIRSF" id="PIRSF028777">
    <property type="entry name" value="UCP028777"/>
    <property type="match status" value="1"/>
</dbReference>
<evidence type="ECO:0000259" key="2">
    <source>
        <dbReference type="Pfam" id="PF03733"/>
    </source>
</evidence>
<dbReference type="InterPro" id="IPR031308">
    <property type="entry name" value="UCP028777"/>
</dbReference>